<organism evidence="1 2">
    <name type="scientific">Vulgatibacter incomptus</name>
    <dbReference type="NCBI Taxonomy" id="1391653"/>
    <lineage>
        <taxon>Bacteria</taxon>
        <taxon>Pseudomonadati</taxon>
        <taxon>Myxococcota</taxon>
        <taxon>Myxococcia</taxon>
        <taxon>Myxococcales</taxon>
        <taxon>Cystobacterineae</taxon>
        <taxon>Vulgatibacteraceae</taxon>
        <taxon>Vulgatibacter</taxon>
    </lineage>
</organism>
<evidence type="ECO:0000313" key="2">
    <source>
        <dbReference type="Proteomes" id="UP000055590"/>
    </source>
</evidence>
<reference evidence="1 2" key="1">
    <citation type="submission" date="2015-08" db="EMBL/GenBank/DDBJ databases">
        <authorList>
            <person name="Babu N.S."/>
            <person name="Beckwith C.J."/>
            <person name="Beseler K.G."/>
            <person name="Brison A."/>
            <person name="Carone J.V."/>
            <person name="Caskin T.P."/>
            <person name="Diamond M."/>
            <person name="Durham M.E."/>
            <person name="Foxe J.M."/>
            <person name="Go M."/>
            <person name="Henderson B.A."/>
            <person name="Jones I.B."/>
            <person name="McGettigan J.A."/>
            <person name="Micheletti S.J."/>
            <person name="Nasrallah M.E."/>
            <person name="Ortiz D."/>
            <person name="Piller C.R."/>
            <person name="Privatt S.R."/>
            <person name="Schneider S.L."/>
            <person name="Sharp S."/>
            <person name="Smith T.C."/>
            <person name="Stanton J.D."/>
            <person name="Ullery H.E."/>
            <person name="Wilson R.J."/>
            <person name="Serrano M.G."/>
            <person name="Buck G."/>
            <person name="Lee V."/>
            <person name="Wang Y."/>
            <person name="Carvalho R."/>
            <person name="Voegtly L."/>
            <person name="Shi R."/>
            <person name="Duckworth R."/>
            <person name="Johnson A."/>
            <person name="Loviza R."/>
            <person name="Walstead R."/>
            <person name="Shah Z."/>
            <person name="Kiflezghi M."/>
            <person name="Wade K."/>
            <person name="Ball S.L."/>
            <person name="Bradley K.W."/>
            <person name="Asai D.J."/>
            <person name="Bowman C.A."/>
            <person name="Russell D.A."/>
            <person name="Pope W.H."/>
            <person name="Jacobs-Sera D."/>
            <person name="Hendrix R.W."/>
            <person name="Hatfull G.F."/>
        </authorList>
    </citation>
    <scope>NUCLEOTIDE SEQUENCE [LARGE SCALE GENOMIC DNA]</scope>
    <source>
        <strain evidence="1 2">DSM 27710</strain>
    </source>
</reference>
<dbReference type="AlphaFoldDB" id="A0A0K1PGW4"/>
<name>A0A0K1PGW4_9BACT</name>
<dbReference type="Proteomes" id="UP000055590">
    <property type="component" value="Chromosome"/>
</dbReference>
<proteinExistence type="predicted"/>
<sequence length="58" mass="6405">METSKAGHVFWTSGWRLLERSPSGDMRWTDSVGGGLVMLPTEELLLLGCQGQTLILSR</sequence>
<evidence type="ECO:0000313" key="1">
    <source>
        <dbReference type="EMBL" id="AKU92666.1"/>
    </source>
</evidence>
<keyword evidence="2" id="KW-1185">Reference proteome</keyword>
<dbReference type="RefSeq" id="WP_157370729.1">
    <property type="nucleotide sequence ID" value="NZ_CP012332.1"/>
</dbReference>
<dbReference type="EMBL" id="CP012332">
    <property type="protein sequence ID" value="AKU92666.1"/>
    <property type="molecule type" value="Genomic_DNA"/>
</dbReference>
<gene>
    <name evidence="1" type="ORF">AKJ08_3053</name>
</gene>
<accession>A0A0K1PGW4</accession>
<dbReference type="KEGG" id="vin:AKJ08_3053"/>
<protein>
    <submittedName>
        <fullName evidence="1">Uncharacterized protein</fullName>
    </submittedName>
</protein>